<dbReference type="Proteomes" id="UP001151582">
    <property type="component" value="Unassembled WGS sequence"/>
</dbReference>
<dbReference type="GO" id="GO:0003677">
    <property type="term" value="F:DNA binding"/>
    <property type="evidence" value="ECO:0007669"/>
    <property type="project" value="InterPro"/>
</dbReference>
<evidence type="ECO:0000259" key="2">
    <source>
        <dbReference type="Pfam" id="PF20222"/>
    </source>
</evidence>
<proteinExistence type="predicted"/>
<dbReference type="PANTHER" id="PTHR15180">
    <property type="entry name" value="GENERAL TRANSCRIPTION FACTOR 3C POLYPEPTIDE 1"/>
    <property type="match status" value="1"/>
</dbReference>
<accession>A0A9W8B1T6</accession>
<dbReference type="Pfam" id="PF20222">
    <property type="entry name" value="DUF6581"/>
    <property type="match status" value="1"/>
</dbReference>
<dbReference type="PANTHER" id="PTHR15180:SF1">
    <property type="entry name" value="GENERAL TRANSCRIPTION FACTOR 3C POLYPEPTIDE 1"/>
    <property type="match status" value="1"/>
</dbReference>
<evidence type="ECO:0000313" key="4">
    <source>
        <dbReference type="Proteomes" id="UP001151582"/>
    </source>
</evidence>
<dbReference type="GO" id="GO:0000127">
    <property type="term" value="C:transcription factor TFIIIC complex"/>
    <property type="evidence" value="ECO:0007669"/>
    <property type="project" value="InterPro"/>
</dbReference>
<dbReference type="OrthoDB" id="5584602at2759"/>
<dbReference type="InterPro" id="IPR046488">
    <property type="entry name" value="Sfc3/Tfc3_C"/>
</dbReference>
<protein>
    <recommendedName>
        <fullName evidence="2">Transcription factor tau subunit sfc3/Tfc3 C-terminal domain-containing protein</fullName>
    </recommendedName>
</protein>
<feature type="domain" description="Transcription factor tau subunit sfc3/Tfc3 C-terminal" evidence="2">
    <location>
        <begin position="1510"/>
        <end position="1670"/>
    </location>
</feature>
<feature type="compositionally biased region" description="Acidic residues" evidence="1">
    <location>
        <begin position="111"/>
        <end position="120"/>
    </location>
</feature>
<feature type="region of interest" description="Disordered" evidence="1">
    <location>
        <begin position="35"/>
        <end position="120"/>
    </location>
</feature>
<feature type="compositionally biased region" description="Polar residues" evidence="1">
    <location>
        <begin position="59"/>
        <end position="68"/>
    </location>
</feature>
<keyword evidence="4" id="KW-1185">Reference proteome</keyword>
<organism evidence="3 4">
    <name type="scientific">Dimargaris verticillata</name>
    <dbReference type="NCBI Taxonomy" id="2761393"/>
    <lineage>
        <taxon>Eukaryota</taxon>
        <taxon>Fungi</taxon>
        <taxon>Fungi incertae sedis</taxon>
        <taxon>Zoopagomycota</taxon>
        <taxon>Kickxellomycotina</taxon>
        <taxon>Dimargaritomycetes</taxon>
        <taxon>Dimargaritales</taxon>
        <taxon>Dimargaritaceae</taxon>
        <taxon>Dimargaris</taxon>
    </lineage>
</organism>
<dbReference type="InterPro" id="IPR044210">
    <property type="entry name" value="Tfc3-like"/>
</dbReference>
<dbReference type="GO" id="GO:0042791">
    <property type="term" value="P:5S class rRNA transcription by RNA polymerase III"/>
    <property type="evidence" value="ECO:0007669"/>
    <property type="project" value="TreeGrafter"/>
</dbReference>
<feature type="compositionally biased region" description="Polar residues" evidence="1">
    <location>
        <begin position="79"/>
        <end position="91"/>
    </location>
</feature>
<dbReference type="GO" id="GO:0006384">
    <property type="term" value="P:transcription initiation at RNA polymerase III promoter"/>
    <property type="evidence" value="ECO:0007669"/>
    <property type="project" value="InterPro"/>
</dbReference>
<evidence type="ECO:0000256" key="1">
    <source>
        <dbReference type="SAM" id="MobiDB-lite"/>
    </source>
</evidence>
<reference evidence="3" key="1">
    <citation type="submission" date="2022-07" db="EMBL/GenBank/DDBJ databases">
        <title>Phylogenomic reconstructions and comparative analyses of Kickxellomycotina fungi.</title>
        <authorList>
            <person name="Reynolds N.K."/>
            <person name="Stajich J.E."/>
            <person name="Barry K."/>
            <person name="Grigoriev I.V."/>
            <person name="Crous P."/>
            <person name="Smith M.E."/>
        </authorList>
    </citation>
    <scope>NUCLEOTIDE SEQUENCE</scope>
    <source>
        <strain evidence="3">RSA 567</strain>
    </source>
</reference>
<evidence type="ECO:0000313" key="3">
    <source>
        <dbReference type="EMBL" id="KAJ1977353.1"/>
    </source>
</evidence>
<comment type="caution">
    <text evidence="3">The sequence shown here is derived from an EMBL/GenBank/DDBJ whole genome shotgun (WGS) entry which is preliminary data.</text>
</comment>
<feature type="compositionally biased region" description="Pro residues" evidence="1">
    <location>
        <begin position="45"/>
        <end position="55"/>
    </location>
</feature>
<dbReference type="EMBL" id="JANBQB010000355">
    <property type="protein sequence ID" value="KAJ1977353.1"/>
    <property type="molecule type" value="Genomic_DNA"/>
</dbReference>
<gene>
    <name evidence="3" type="ORF">H4R34_003614</name>
</gene>
<name>A0A9W8B1T6_9FUNG</name>
<sequence length="1975" mass="222488">MANTGYLERIKVPLNMVQSSSSAALDVSQLDTLTLAPSPTKALPNSPPSPSPSPSPSSCRATNETANPSPARRNHRRACTQTKTGTASTRQAMAVDDASDSEDDFRAMSTDEAESDDAMMEDDLNAQDSPTVATGRKAPRMVNCVRLLKPYVPAHRSLSRTQHSLFSADENAHHVDSFDSQLAAPTVTYGQWPPEPSRSPADTPMYRVAQAHYLFNAGHLVPLPVTPALSIPTVWPEGTLSYGQLDQGVRAFQTLETVLYQAIVASGDAGTPIGPLRTQLWTVAYRSFSKLIDSWVTPKHFKSFQPKPSPRITLGGCTEAVHEIHPTLQITGTFEFFGRMRRKRFQAVCTKASDRVLVEQWRALVRPQRPEPHWLPPTPPAWCAPLPESSPPAGQAPATPRKRMAVTGLDTTPQAKRARPDAAIGPAMVGTPGSQGVNANQRRQTLLRIIDEQEIVLFNRALISGMFSQYFEEAYGSVSTTFDIKTLRRDCEHLERAGKVQLVYSMLPLPVGPNAAVVLLVHPKIAADDPRIPKFVTTLSEQRLFYKGTIRKTPTASVHVQRLSPERLPSTQVGTPGLEESARAATADPRALEEAWMVLAQDLGWVRPKYRRAHLLYEWLTTYVRDPAHVDHECLYPLGVFRMSLLFRAMPLNLFLKLVNQRQLRACNLPVVYNAMVSGDYAALQPSESLNPYTWDDSSLQFLKQDVSPRERNRYRIGVYLLQHQASSIPLADIPPVIHAELFRLTSHIADRFAKLLDIIQALYLVQPVYGDPAEVQQPAVWTQILTLPTNDQGAVTPAPTTVFQLTTQVPMKHHGAPTAEKPVMGLFEVRTPDEIAGFWRQLEISSDPGGMSLDPPGPAATFAKTSLDQAPPVILNSRGEDPLAFIAVRAMWTMPLHFTRAQRQALDQCIDKHTGDTPLVNSVQCTRLAEELDLPESSIIRYYRRVEQAREQRRLRKLQQDHVTTPSRMRLRQYVEARTRKGTLAARRVRHKVVLAEGIPKSRRGRKSIASLQSTLQQRIERTNETDLLPRQQKAAWYRPFRSDADNTEETLPAADLYSTPSSSHGSRLTQGRIRIAWDEASDNRLLVYYAVMRLISRLPNRRFLWLPAIAYLPAMSRRFCDFYCEHHPTVPKRIMEYYVATQTPGLPRAKREAMADQVLQTAVYSFEARNRNTNRIRCRFKRLMSAPSIHDYTQRLSHLWQRLYDFGVEAGDILRYEDSARRHKHDIVKRQDEITPHWVAFWLHYFQTSHSRSTVAFRQLHFDASLNAAIDASDPAPPHDFRLLVRWMLHSDRMDQASSMPYVHDDTWYIDFNLYLDYWEKFQTGALADRLRDHGVALSPLPAPATFVTGAMRPSVDVTVAVEPIGVTSWTLPSSPRAVLNQFTVVPLLLDRYHQVWSDGSMALGNANRPTTSLVHDGVVPKQFYYEEDVQAAPHLIRCNQLLCQQPYTTRLGPMGRLAFEELLVPSDCAKCGASKTFSESDGLVQQHLTRALALRLSNQPHAPVQCKHQVTQVLDRIHHQTLQHLIKMILLTPGKAYDPTVAYNLLHDTDRNLTTDVNTVIDQLLQRGAVMRIKNFNSRRIPGRGYNVSEGFLTLLVAHFLPQFFVKARAFWHRFHSLPMTSDSRAKSPLTAPDHFEEITHFVASGPMAVLLEQLALGQARMTLVPFKDLPNINKEFLRDMYQRETTRHGPIHFYNLYASRRDGPLIGYPVDHITRSASKPLAPKTVQAIRRQILEFVQEAGEFGLTMADLVRAFAQHPLPFHLPSDDILATQVRYLATHDAHGHSQDHVNATAQWDALVSPCLVCVGYQSHRWVTPAYVQHWVACLRPSERSTTASHKPTEATAAIGQTTHVIPRVWKDIHGHYVPHVYDSCLRAVLNVIRNFPGTTRENLVRLVYISLSPAEVDELLDDLMARAVIESRYLGKPRPPTLFSKPQQFSVTAECQLGSDYTPCYWPRLDYVSKFAQTAAGAP</sequence>